<accession>A0A7G6YEH0</accession>
<evidence type="ECO:0000313" key="4">
    <source>
        <dbReference type="Proteomes" id="UP000515511"/>
    </source>
</evidence>
<name>A0A7G6YEH0_9MICO</name>
<dbReference type="EMBL" id="CP043641">
    <property type="protein sequence ID" value="QNE36885.1"/>
    <property type="molecule type" value="Genomic_DNA"/>
</dbReference>
<dbReference type="AlphaFoldDB" id="A0A7G6YEH0"/>
<feature type="region of interest" description="Disordered" evidence="1">
    <location>
        <begin position="348"/>
        <end position="368"/>
    </location>
</feature>
<dbReference type="KEGG" id="lse:F1C12_18365"/>
<reference evidence="4" key="1">
    <citation type="submission" date="2019-09" db="EMBL/GenBank/DDBJ databases">
        <title>Antimicrobial potential of Antarctic Bacteria.</title>
        <authorList>
            <person name="Benaud N."/>
            <person name="Edwards R.J."/>
            <person name="Ferrari B.C."/>
        </authorList>
    </citation>
    <scope>NUCLEOTIDE SEQUENCE [LARGE SCALE GENOMIC DNA]</scope>
    <source>
        <strain evidence="4">INR9</strain>
    </source>
</reference>
<sequence length="368" mass="37208">MSFTARTRACLLVAGIAATTAVACAALPAAAAPTPAPAHSAFTVHAFPAVGAEKSPDDITRLGDSIYVTFQNGVGPMGEAAPSGATASTIQQYSLAGVPGRSWSVTGKVDGLTADPEHHRLLLTANEDGNSSFLTLDPRATAATRYAYQGLTHGGGTDAISVVRGSIVVSASNPTVPNGPAAYRVALQGSNAVLTPVLSDNSVATSANAATAGQTVQLALTDPDSNTVVPRSSSRFGGSFLLDAQGDQQLLFLNPAVRDDAAGHGIQVLSVAQPLDDTAFATASRRTLWATDPAHDTVDEITGPFAPGEAVSAVTPDSGPTSLARLGLTDGSLTPIAGLSAVTPKGLLFTSSEHGDDQGDQGDQGDRQ</sequence>
<dbReference type="RefSeq" id="WP_185276311.1">
    <property type="nucleotide sequence ID" value="NZ_CP043641.1"/>
</dbReference>
<gene>
    <name evidence="3" type="ORF">F1C12_18365</name>
</gene>
<protein>
    <recommendedName>
        <fullName evidence="5">Esterase-like activity of phytase family protein</fullName>
    </recommendedName>
</protein>
<dbReference type="SUPFAM" id="SSF63829">
    <property type="entry name" value="Calcium-dependent phosphotriesterase"/>
    <property type="match status" value="1"/>
</dbReference>
<evidence type="ECO:0000313" key="3">
    <source>
        <dbReference type="EMBL" id="QNE36885.1"/>
    </source>
</evidence>
<dbReference type="PROSITE" id="PS51257">
    <property type="entry name" value="PROKAR_LIPOPROTEIN"/>
    <property type="match status" value="1"/>
</dbReference>
<dbReference type="Proteomes" id="UP000515511">
    <property type="component" value="Chromosome"/>
</dbReference>
<feature type="chain" id="PRO_5039298230" description="Esterase-like activity of phytase family protein" evidence="2">
    <location>
        <begin position="26"/>
        <end position="368"/>
    </location>
</feature>
<proteinExistence type="predicted"/>
<evidence type="ECO:0000256" key="2">
    <source>
        <dbReference type="SAM" id="SignalP"/>
    </source>
</evidence>
<feature type="signal peptide" evidence="2">
    <location>
        <begin position="1"/>
        <end position="25"/>
    </location>
</feature>
<evidence type="ECO:0008006" key="5">
    <source>
        <dbReference type="Google" id="ProtNLM"/>
    </source>
</evidence>
<organism evidence="3 4">
    <name type="scientific">Leifsonia shinshuensis</name>
    <dbReference type="NCBI Taxonomy" id="150026"/>
    <lineage>
        <taxon>Bacteria</taxon>
        <taxon>Bacillati</taxon>
        <taxon>Actinomycetota</taxon>
        <taxon>Actinomycetes</taxon>
        <taxon>Micrococcales</taxon>
        <taxon>Microbacteriaceae</taxon>
        <taxon>Leifsonia</taxon>
    </lineage>
</organism>
<keyword evidence="2" id="KW-0732">Signal</keyword>
<evidence type="ECO:0000256" key="1">
    <source>
        <dbReference type="SAM" id="MobiDB-lite"/>
    </source>
</evidence>